<sequence>MVTVLTASSSSLFGDTSLNSLLAPQTQALTRVTNEITAKQEDANARLEERQAVLSAESDRLVNVKSSALNAQYAFQNASEAMTNVKQSLLDIGNAIAGSAQDLTYYRDQFNSQWGEINSSVDGYSPEYNPIGNVDRDSWTPNTVEYKQDTSANMVRIGGTYAGNDFKITLSDGSVWRPDSGTSMMQRYNADGTKDTAGLAVASAVELSSYDASTGQISLKVTIDATAGPQTVSGTLDKAGLGLMPAWFYRSQSSIDAGLPALSTDADRAMAYSDLNEASSMADVADATVQAGLARVNGSIAKIDGQVSENIAAQKDAMVDNMNELVDIQNNLQRQYQIMAMNLSRATSTQQQYANVFASTAAKNPFFDELT</sequence>
<keyword evidence="2" id="KW-1185">Reference proteome</keyword>
<name>A0A1N7IPN1_9PROT</name>
<gene>
    <name evidence="1" type="ORF">SAMN05421779_101433</name>
</gene>
<accession>A0A1N7IPN1</accession>
<reference evidence="1 2" key="1">
    <citation type="submission" date="2017-01" db="EMBL/GenBank/DDBJ databases">
        <authorList>
            <person name="Mah S.A."/>
            <person name="Swanson W.J."/>
            <person name="Moy G.W."/>
            <person name="Vacquier V.D."/>
        </authorList>
    </citation>
    <scope>NUCLEOTIDE SEQUENCE [LARGE SCALE GENOMIC DNA]</scope>
    <source>
        <strain evidence="1 2">DSM 11589</strain>
    </source>
</reference>
<protein>
    <recommendedName>
        <fullName evidence="3">Flagellar hook-associated protein 3</fullName>
    </recommendedName>
</protein>
<evidence type="ECO:0000313" key="2">
    <source>
        <dbReference type="Proteomes" id="UP000185678"/>
    </source>
</evidence>
<organism evidence="1 2">
    <name type="scientific">Insolitispirillum peregrinum</name>
    <dbReference type="NCBI Taxonomy" id="80876"/>
    <lineage>
        <taxon>Bacteria</taxon>
        <taxon>Pseudomonadati</taxon>
        <taxon>Pseudomonadota</taxon>
        <taxon>Alphaproteobacteria</taxon>
        <taxon>Rhodospirillales</taxon>
        <taxon>Novispirillaceae</taxon>
        <taxon>Insolitispirillum</taxon>
    </lineage>
</organism>
<dbReference type="EMBL" id="FTOA01000001">
    <property type="protein sequence ID" value="SIS38941.1"/>
    <property type="molecule type" value="Genomic_DNA"/>
</dbReference>
<dbReference type="RefSeq" id="WP_076398459.1">
    <property type="nucleotide sequence ID" value="NZ_FTOA01000001.1"/>
</dbReference>
<dbReference type="AlphaFoldDB" id="A0A1N7IPN1"/>
<dbReference type="Proteomes" id="UP000185678">
    <property type="component" value="Unassembled WGS sequence"/>
</dbReference>
<dbReference type="STRING" id="80876.SAMN05421779_101433"/>
<evidence type="ECO:0000313" key="1">
    <source>
        <dbReference type="EMBL" id="SIS38941.1"/>
    </source>
</evidence>
<dbReference type="OrthoDB" id="8479983at2"/>
<evidence type="ECO:0008006" key="3">
    <source>
        <dbReference type="Google" id="ProtNLM"/>
    </source>
</evidence>
<proteinExistence type="predicted"/>